<evidence type="ECO:0000313" key="2">
    <source>
        <dbReference type="Proteomes" id="UP001459277"/>
    </source>
</evidence>
<dbReference type="Proteomes" id="UP001459277">
    <property type="component" value="Unassembled WGS sequence"/>
</dbReference>
<comment type="caution">
    <text evidence="1">The sequence shown here is derived from an EMBL/GenBank/DDBJ whole genome shotgun (WGS) entry which is preliminary data.</text>
</comment>
<proteinExistence type="predicted"/>
<dbReference type="InterPro" id="IPR040256">
    <property type="entry name" value="At4g02000-like"/>
</dbReference>
<sequence length="123" mass="14149">MAEELEVLWRKLSFTEEEGEGVELGSSSTRAAKEVDLFLVEFGDGKDKRKDLDMSQWSFEKQLVIIQEFEGEQTPKEMELKWSPFWIHIFNLPLISRTKEMGWAIGSSLGAVMEVDVPDSRVH</sequence>
<dbReference type="EMBL" id="JAZDWU010000002">
    <property type="protein sequence ID" value="KAL0011706.1"/>
    <property type="molecule type" value="Genomic_DNA"/>
</dbReference>
<name>A0AAW2DSL0_9ROSI</name>
<protein>
    <recommendedName>
        <fullName evidence="3">DUF4283 domain-containing protein</fullName>
    </recommendedName>
</protein>
<evidence type="ECO:0000313" key="1">
    <source>
        <dbReference type="EMBL" id="KAL0011706.1"/>
    </source>
</evidence>
<organism evidence="1 2">
    <name type="scientific">Lithocarpus litseifolius</name>
    <dbReference type="NCBI Taxonomy" id="425828"/>
    <lineage>
        <taxon>Eukaryota</taxon>
        <taxon>Viridiplantae</taxon>
        <taxon>Streptophyta</taxon>
        <taxon>Embryophyta</taxon>
        <taxon>Tracheophyta</taxon>
        <taxon>Spermatophyta</taxon>
        <taxon>Magnoliopsida</taxon>
        <taxon>eudicotyledons</taxon>
        <taxon>Gunneridae</taxon>
        <taxon>Pentapetalae</taxon>
        <taxon>rosids</taxon>
        <taxon>fabids</taxon>
        <taxon>Fagales</taxon>
        <taxon>Fagaceae</taxon>
        <taxon>Lithocarpus</taxon>
    </lineage>
</organism>
<dbReference type="PANTHER" id="PTHR31286">
    <property type="entry name" value="GLYCINE-RICH CELL WALL STRUCTURAL PROTEIN 1.8-LIKE"/>
    <property type="match status" value="1"/>
</dbReference>
<gene>
    <name evidence="1" type="ORF">SO802_006814</name>
</gene>
<reference evidence="1 2" key="1">
    <citation type="submission" date="2024-01" db="EMBL/GenBank/DDBJ databases">
        <title>A telomere-to-telomere, gap-free genome of sweet tea (Lithocarpus litseifolius).</title>
        <authorList>
            <person name="Zhou J."/>
        </authorList>
    </citation>
    <scope>NUCLEOTIDE SEQUENCE [LARGE SCALE GENOMIC DNA]</scope>
    <source>
        <strain evidence="1">Zhou-2022a</strain>
        <tissue evidence="1">Leaf</tissue>
    </source>
</reference>
<dbReference type="AlphaFoldDB" id="A0AAW2DSL0"/>
<keyword evidence="2" id="KW-1185">Reference proteome</keyword>
<accession>A0AAW2DSL0</accession>
<dbReference type="PANTHER" id="PTHR31286:SF167">
    <property type="entry name" value="OS09G0268800 PROTEIN"/>
    <property type="match status" value="1"/>
</dbReference>
<evidence type="ECO:0008006" key="3">
    <source>
        <dbReference type="Google" id="ProtNLM"/>
    </source>
</evidence>